<dbReference type="Pfam" id="PF03816">
    <property type="entry name" value="LytR_cpsA_psr"/>
    <property type="match status" value="1"/>
</dbReference>
<comment type="caution">
    <text evidence="5">The sequence shown here is derived from an EMBL/GenBank/DDBJ whole genome shotgun (WGS) entry which is preliminary data.</text>
</comment>
<protein>
    <submittedName>
        <fullName evidence="5">LytR family transcriptional attenuator</fullName>
    </submittedName>
</protein>
<evidence type="ECO:0000256" key="3">
    <source>
        <dbReference type="SAM" id="Phobius"/>
    </source>
</evidence>
<dbReference type="NCBIfam" id="TIGR00350">
    <property type="entry name" value="lytR_cpsA_psr"/>
    <property type="match status" value="1"/>
</dbReference>
<keyword evidence="6" id="KW-1185">Reference proteome</keyword>
<feature type="region of interest" description="Disordered" evidence="2">
    <location>
        <begin position="1"/>
        <end position="89"/>
    </location>
</feature>
<name>A0A368W0C6_9ACTN</name>
<dbReference type="PANTHER" id="PTHR33392">
    <property type="entry name" value="POLYISOPRENYL-TEICHOIC ACID--PEPTIDOGLYCAN TEICHOIC ACID TRANSFERASE TAGU"/>
    <property type="match status" value="1"/>
</dbReference>
<feature type="domain" description="Cell envelope-related transcriptional attenuator" evidence="4">
    <location>
        <begin position="164"/>
        <end position="307"/>
    </location>
</feature>
<dbReference type="InterPro" id="IPR050922">
    <property type="entry name" value="LytR/CpsA/Psr_CW_biosynth"/>
</dbReference>
<organism evidence="5 6">
    <name type="scientific">Halopolyspora algeriensis</name>
    <dbReference type="NCBI Taxonomy" id="1500506"/>
    <lineage>
        <taxon>Bacteria</taxon>
        <taxon>Bacillati</taxon>
        <taxon>Actinomycetota</taxon>
        <taxon>Actinomycetes</taxon>
        <taxon>Actinomycetes incertae sedis</taxon>
        <taxon>Halopolyspora</taxon>
    </lineage>
</organism>
<feature type="region of interest" description="Disordered" evidence="2">
    <location>
        <begin position="143"/>
        <end position="162"/>
    </location>
</feature>
<keyword evidence="3" id="KW-1133">Transmembrane helix</keyword>
<dbReference type="PANTHER" id="PTHR33392:SF6">
    <property type="entry name" value="POLYISOPRENYL-TEICHOIC ACID--PEPTIDOGLYCAN TEICHOIC ACID TRANSFERASE TAGU"/>
    <property type="match status" value="1"/>
</dbReference>
<keyword evidence="3" id="KW-0812">Transmembrane</keyword>
<feature type="compositionally biased region" description="Basic and acidic residues" evidence="2">
    <location>
        <begin position="145"/>
        <end position="162"/>
    </location>
</feature>
<evidence type="ECO:0000313" key="6">
    <source>
        <dbReference type="Proteomes" id="UP000253495"/>
    </source>
</evidence>
<dbReference type="EMBL" id="QPJC01000002">
    <property type="protein sequence ID" value="RCW46031.1"/>
    <property type="molecule type" value="Genomic_DNA"/>
</dbReference>
<evidence type="ECO:0000256" key="2">
    <source>
        <dbReference type="SAM" id="MobiDB-lite"/>
    </source>
</evidence>
<dbReference type="InterPro" id="IPR004474">
    <property type="entry name" value="LytR_CpsA_psr"/>
</dbReference>
<evidence type="ECO:0000313" key="5">
    <source>
        <dbReference type="EMBL" id="RCW46031.1"/>
    </source>
</evidence>
<proteinExistence type="inferred from homology"/>
<reference evidence="5 6" key="1">
    <citation type="submission" date="2018-07" db="EMBL/GenBank/DDBJ databases">
        <title>Genomic Encyclopedia of Type Strains, Phase III (KMG-III): the genomes of soil and plant-associated and newly described type strains.</title>
        <authorList>
            <person name="Whitman W."/>
        </authorList>
    </citation>
    <scope>NUCLEOTIDE SEQUENCE [LARGE SCALE GENOMIC DNA]</scope>
    <source>
        <strain evidence="5 6">CECT 8575</strain>
    </source>
</reference>
<comment type="similarity">
    <text evidence="1">Belongs to the LytR/CpsA/Psr (LCP) family.</text>
</comment>
<dbReference type="Gene3D" id="3.40.630.190">
    <property type="entry name" value="LCP protein"/>
    <property type="match status" value="1"/>
</dbReference>
<keyword evidence="3" id="KW-0472">Membrane</keyword>
<feature type="compositionally biased region" description="Pro residues" evidence="2">
    <location>
        <begin position="47"/>
        <end position="67"/>
    </location>
</feature>
<accession>A0A368W0C6</accession>
<evidence type="ECO:0000256" key="1">
    <source>
        <dbReference type="ARBA" id="ARBA00006068"/>
    </source>
</evidence>
<evidence type="ECO:0000259" key="4">
    <source>
        <dbReference type="Pfam" id="PF03816"/>
    </source>
</evidence>
<gene>
    <name evidence="5" type="ORF">DFQ14_102333</name>
</gene>
<feature type="transmembrane region" description="Helical" evidence="3">
    <location>
        <begin position="93"/>
        <end position="111"/>
    </location>
</feature>
<dbReference type="Proteomes" id="UP000253495">
    <property type="component" value="Unassembled WGS sequence"/>
</dbReference>
<dbReference type="AlphaFoldDB" id="A0A368W0C6"/>
<sequence length="401" mass="42977">MSPRVPASRYRGCEVMSDWSANQPPRGRRPQPNRPQGGYDYYQGMQPPQPPPPQQPPRQAAPPPQQPTAPRRPQAGGGRPPAPPRKKRWPRRVGIALGLVVLLLAGLIGYVDSVLQRTPALADYEGRPADTPGTNWLLVGSDSRQGLDESRREELSAGDAGGRRTDTMMLVHIPAGDGQPSLISLPRDSSVPIAGHGRGKLNAAFSYGGPKLLVQTVETVTGVHLDHYAEIGLGGFAELVNAVGGVEMCLDQPLRDPKIDLALEAGCQQLDGPQALGFVRSRAFAQGDLQRVQNQRKLLGALIGKATSPATLFNPFRLFPLISGAGDTFLVDNNDHVWHLAWLAWTMGDISSGQGVTATVPIAGFDRLNGQSVVKWDSAQASAMFEAIANDRPIPPGVLPD</sequence>